<evidence type="ECO:0000313" key="3">
    <source>
        <dbReference type="Proteomes" id="UP000315648"/>
    </source>
</evidence>
<dbReference type="EMBL" id="VMBG01000001">
    <property type="protein sequence ID" value="TSJ78967.1"/>
    <property type="molecule type" value="Genomic_DNA"/>
</dbReference>
<proteinExistence type="predicted"/>
<dbReference type="InterPro" id="IPR014263">
    <property type="entry name" value="Methanolan_biosynth_EpsI"/>
</dbReference>
<dbReference type="RefSeq" id="WP_144229309.1">
    <property type="nucleotide sequence ID" value="NZ_CBCRVV010000005.1"/>
</dbReference>
<evidence type="ECO:0000313" key="2">
    <source>
        <dbReference type="EMBL" id="TSJ78967.1"/>
    </source>
</evidence>
<dbReference type="AlphaFoldDB" id="A0A556QQP9"/>
<gene>
    <name evidence="2" type="ORF">FPL22_06605</name>
</gene>
<reference evidence="2 3" key="1">
    <citation type="submission" date="2019-07" db="EMBL/GenBank/DDBJ databases">
        <title>Description of 53C-WASEF.</title>
        <authorList>
            <person name="Pitt A."/>
            <person name="Hahn M.W."/>
        </authorList>
    </citation>
    <scope>NUCLEOTIDE SEQUENCE [LARGE SCALE GENOMIC DNA]</scope>
    <source>
        <strain evidence="2 3">53C-WASEF</strain>
    </source>
</reference>
<keyword evidence="3" id="KW-1185">Reference proteome</keyword>
<sequence>MRKFLLCFLGGGLILATGFQFFGLANQRKNLISPDVSRLIPNSIPGWLVEDKPIAESPEMQRAVSEVLNFDSAVFRVYRRGSDEITVYMAYWLPGKIHPQGVDAHTPDICWPNNGWKMTKLPKLTDQVLESGRSLAVPNNRRFMAGGQDLTVLFWHINGHKIRQSFSVFEEGMGMVERTKRRIYQVWTSVTTPAQQQLFIRISSNRDITQQLNEPPIRACTGLMDRVIGGENLYTVKQ</sequence>
<dbReference type="Pfam" id="PF11984">
    <property type="entry name" value="DUF3485"/>
    <property type="match status" value="1"/>
</dbReference>
<protein>
    <submittedName>
        <fullName evidence="2">Exosortase-associated EpsI family protein</fullName>
    </submittedName>
</protein>
<dbReference type="Proteomes" id="UP000315648">
    <property type="component" value="Unassembled WGS sequence"/>
</dbReference>
<dbReference type="OrthoDB" id="179487at2"/>
<name>A0A556QQP9_9BACT</name>
<organism evidence="2 3">
    <name type="scientific">Rariglobus hedericola</name>
    <dbReference type="NCBI Taxonomy" id="2597822"/>
    <lineage>
        <taxon>Bacteria</taxon>
        <taxon>Pseudomonadati</taxon>
        <taxon>Verrucomicrobiota</taxon>
        <taxon>Opitutia</taxon>
        <taxon>Opitutales</taxon>
        <taxon>Opitutaceae</taxon>
        <taxon>Rariglobus</taxon>
    </lineage>
</organism>
<accession>A0A556QQP9</accession>
<feature type="domain" description="Methanolan biosynthesis EpsI" evidence="1">
    <location>
        <begin position="15"/>
        <end position="210"/>
    </location>
</feature>
<evidence type="ECO:0000259" key="1">
    <source>
        <dbReference type="Pfam" id="PF11984"/>
    </source>
</evidence>
<comment type="caution">
    <text evidence="2">The sequence shown here is derived from an EMBL/GenBank/DDBJ whole genome shotgun (WGS) entry which is preliminary data.</text>
</comment>